<dbReference type="AlphaFoldDB" id="A0A6T9SQX0"/>
<evidence type="ECO:0000313" key="1">
    <source>
        <dbReference type="EMBL" id="CAD9174737.1"/>
    </source>
</evidence>
<name>A0A6T9SQX0_ALECA</name>
<evidence type="ECO:0000313" key="2">
    <source>
        <dbReference type="EMBL" id="CAD9174742.1"/>
    </source>
</evidence>
<accession>A0A6T9SQX0</accession>
<organism evidence="1">
    <name type="scientific">Alexandrium catenella</name>
    <name type="common">Red tide dinoflagellate</name>
    <name type="synonym">Gonyaulax catenella</name>
    <dbReference type="NCBI Taxonomy" id="2925"/>
    <lineage>
        <taxon>Eukaryota</taxon>
        <taxon>Sar</taxon>
        <taxon>Alveolata</taxon>
        <taxon>Dinophyceae</taxon>
        <taxon>Gonyaulacales</taxon>
        <taxon>Pyrocystaceae</taxon>
        <taxon>Alexandrium</taxon>
    </lineage>
</organism>
<protein>
    <submittedName>
        <fullName evidence="1">Uncharacterized protein</fullName>
    </submittedName>
</protein>
<sequence>MITVARAQLRMEKVSAGLKTATEALGIFRDLKSTRGMVKSLEVVVQAHMLQDNPNSGLQAANKELAAVKTSGNQRGEVDLLEMISQTHALLSQPHSAIKTAGQAIGIFAALGDNMGQGNMYLLLADMQRSLGDLGEATKFSEKALKCFRAAGSKWGEEQALQSISSLLVDRGQPEKAPKRGEAQKALKELQKAIEMRKPDDIKTVEEKLNKLGNLVSDADIQGILSPVLLKDPSALEFLEEQGWQFKKEGAAGGGATKIKQYPHKGFYLHMIMTGMNFGPQFRVVNPYRVGTPGVDCTCITVSQLPETEAWQMEMGYRPGMLDSGLQCQAQQAFP</sequence>
<dbReference type="Gene3D" id="1.25.40.10">
    <property type="entry name" value="Tetratricopeptide repeat domain"/>
    <property type="match status" value="1"/>
</dbReference>
<dbReference type="InterPro" id="IPR011990">
    <property type="entry name" value="TPR-like_helical_dom_sf"/>
</dbReference>
<dbReference type="SUPFAM" id="SSF48452">
    <property type="entry name" value="TPR-like"/>
    <property type="match status" value="1"/>
</dbReference>
<dbReference type="PANTHER" id="PTHR10098">
    <property type="entry name" value="RAPSYN-RELATED"/>
    <property type="match status" value="1"/>
</dbReference>
<dbReference type="EMBL" id="HBGE01086445">
    <property type="protein sequence ID" value="CAD9174737.1"/>
    <property type="molecule type" value="Transcribed_RNA"/>
</dbReference>
<dbReference type="EMBL" id="HBGE01086450">
    <property type="protein sequence ID" value="CAD9174742.1"/>
    <property type="molecule type" value="Transcribed_RNA"/>
</dbReference>
<dbReference type="PANTHER" id="PTHR10098:SF108">
    <property type="entry name" value="TETRATRICOPEPTIDE REPEAT PROTEIN 28"/>
    <property type="match status" value="1"/>
</dbReference>
<proteinExistence type="predicted"/>
<gene>
    <name evidence="1" type="ORF">ACAT0790_LOCUS51506</name>
    <name evidence="2" type="ORF">ACAT0790_LOCUS51511</name>
</gene>
<reference evidence="1" key="1">
    <citation type="submission" date="2021-01" db="EMBL/GenBank/DDBJ databases">
        <authorList>
            <person name="Corre E."/>
            <person name="Pelletier E."/>
            <person name="Niang G."/>
            <person name="Scheremetjew M."/>
            <person name="Finn R."/>
            <person name="Kale V."/>
            <person name="Holt S."/>
            <person name="Cochrane G."/>
            <person name="Meng A."/>
            <person name="Brown T."/>
            <person name="Cohen L."/>
        </authorList>
    </citation>
    <scope>NUCLEOTIDE SEQUENCE</scope>
    <source>
        <strain evidence="1">OF101</strain>
    </source>
</reference>